<evidence type="ECO:0000313" key="3">
    <source>
        <dbReference type="Proteomes" id="UP000179129"/>
    </source>
</evidence>
<dbReference type="EMBL" id="MFIX01000006">
    <property type="protein sequence ID" value="OGG06752.1"/>
    <property type="molecule type" value="Genomic_DNA"/>
</dbReference>
<dbReference type="SMART" id="SM00880">
    <property type="entry name" value="CHAD"/>
    <property type="match status" value="1"/>
</dbReference>
<evidence type="ECO:0000313" key="2">
    <source>
        <dbReference type="EMBL" id="OGG06752.1"/>
    </source>
</evidence>
<comment type="caution">
    <text evidence="2">The sequence shown here is derived from an EMBL/GenBank/DDBJ whole genome shotgun (WGS) entry which is preliminary data.</text>
</comment>
<dbReference type="STRING" id="1817867.A3F83_16495"/>
<dbReference type="InterPro" id="IPR007899">
    <property type="entry name" value="CHAD_dom"/>
</dbReference>
<accession>A0A1F5Z3R8</accession>
<feature type="domain" description="CHAD" evidence="1">
    <location>
        <begin position="15"/>
        <end position="266"/>
    </location>
</feature>
<dbReference type="Pfam" id="PF05235">
    <property type="entry name" value="CHAD"/>
    <property type="match status" value="1"/>
</dbReference>
<dbReference type="PANTHER" id="PTHR39339:SF1">
    <property type="entry name" value="CHAD DOMAIN-CONTAINING PROTEIN"/>
    <property type="match status" value="1"/>
</dbReference>
<organism evidence="2 3">
    <name type="scientific">Candidatus Glassbacteria bacterium RIFCSPLOWO2_12_FULL_58_11</name>
    <dbReference type="NCBI Taxonomy" id="1817867"/>
    <lineage>
        <taxon>Bacteria</taxon>
        <taxon>Candidatus Glassiibacteriota</taxon>
    </lineage>
</organism>
<proteinExistence type="predicted"/>
<reference evidence="2 3" key="1">
    <citation type="journal article" date="2016" name="Nat. Commun.">
        <title>Thousands of microbial genomes shed light on interconnected biogeochemical processes in an aquifer system.</title>
        <authorList>
            <person name="Anantharaman K."/>
            <person name="Brown C.T."/>
            <person name="Hug L.A."/>
            <person name="Sharon I."/>
            <person name="Castelle C.J."/>
            <person name="Probst A.J."/>
            <person name="Thomas B.C."/>
            <person name="Singh A."/>
            <person name="Wilkins M.J."/>
            <person name="Karaoz U."/>
            <person name="Brodie E.L."/>
            <person name="Williams K.H."/>
            <person name="Hubbard S.S."/>
            <person name="Banfield J.F."/>
        </authorList>
    </citation>
    <scope>NUCLEOTIDE SEQUENCE [LARGE SCALE GENOMIC DNA]</scope>
</reference>
<dbReference type="AlphaFoldDB" id="A0A1F5Z3R8"/>
<dbReference type="InterPro" id="IPR038186">
    <property type="entry name" value="CHAD_dom_sf"/>
</dbReference>
<dbReference type="Proteomes" id="UP000179129">
    <property type="component" value="Unassembled WGS sequence"/>
</dbReference>
<dbReference type="PANTHER" id="PTHR39339">
    <property type="entry name" value="SLR1444 PROTEIN"/>
    <property type="match status" value="1"/>
</dbReference>
<dbReference type="Gene3D" id="1.40.20.10">
    <property type="entry name" value="CHAD domain"/>
    <property type="match status" value="1"/>
</dbReference>
<gene>
    <name evidence="2" type="ORF">A3F83_16495</name>
</gene>
<protein>
    <recommendedName>
        <fullName evidence="1">CHAD domain-containing protein</fullName>
    </recommendedName>
</protein>
<evidence type="ECO:0000259" key="1">
    <source>
        <dbReference type="SMART" id="SM00880"/>
    </source>
</evidence>
<name>A0A1F5Z3R8_9BACT</name>
<sequence>MYKKIVLDYFNARVAGLEQFCSLALERKEPEGIHQLRVENKRLKAFFCLLESINPALEAKKYFSGFRQLSKSGAAERDAFVQLELLNELTADNRELELPGYREFIRQLEETGWNVFQQTAAAIKFQDFYKKAEAIDRALRNVTQKRAESRAMRRFEAMCNLLAGLKSSRSAADQVFHQIRIVSKEAYFTYQIIQNCFSSYIEEEGKEPALFLKQTHQLLGRWHDCEICRSCLKEYWASPPKISDQPGLEAMRGIILERKERLKEEFIKLDPEFKAPFRSVHRMS</sequence>